<sequence length="43" mass="4966">MVVISEPTLHLVRDEILETCHLTSHLLPPTFLLLQIYPSFNSF</sequence>
<accession>A6JMN7</accession>
<name>A6JMN7_RAT</name>
<organism evidence="1 2">
    <name type="scientific">Rattus norvegicus</name>
    <name type="common">Rat</name>
    <dbReference type="NCBI Taxonomy" id="10116"/>
    <lineage>
        <taxon>Eukaryota</taxon>
        <taxon>Metazoa</taxon>
        <taxon>Chordata</taxon>
        <taxon>Craniata</taxon>
        <taxon>Vertebrata</taxon>
        <taxon>Euteleostomi</taxon>
        <taxon>Mammalia</taxon>
        <taxon>Eutheria</taxon>
        <taxon>Euarchontoglires</taxon>
        <taxon>Glires</taxon>
        <taxon>Rodentia</taxon>
        <taxon>Myomorpha</taxon>
        <taxon>Muroidea</taxon>
        <taxon>Muridae</taxon>
        <taxon>Murinae</taxon>
        <taxon>Rattus</taxon>
    </lineage>
</organism>
<evidence type="ECO:0000313" key="2">
    <source>
        <dbReference type="Proteomes" id="UP000234681"/>
    </source>
</evidence>
<dbReference type="AlphaFoldDB" id="A6JMN7"/>
<proteinExistence type="predicted"/>
<dbReference type="EMBL" id="CH473991">
    <property type="protein sequence ID" value="EDM10899.1"/>
    <property type="molecule type" value="Genomic_DNA"/>
</dbReference>
<gene>
    <name evidence="1" type="ORF">rCG_53244</name>
</gene>
<protein>
    <submittedName>
        <fullName evidence="1">RCG53244</fullName>
    </submittedName>
</protein>
<reference evidence="2" key="1">
    <citation type="submission" date="2005-09" db="EMBL/GenBank/DDBJ databases">
        <authorList>
            <person name="Mural R.J."/>
            <person name="Li P.W."/>
            <person name="Adams M.D."/>
            <person name="Amanatides P.G."/>
            <person name="Baden-Tillson H."/>
            <person name="Barnstead M."/>
            <person name="Chin S.H."/>
            <person name="Dew I."/>
            <person name="Evans C.A."/>
            <person name="Ferriera S."/>
            <person name="Flanigan M."/>
            <person name="Fosler C."/>
            <person name="Glodek A."/>
            <person name="Gu Z."/>
            <person name="Holt R.A."/>
            <person name="Jennings D."/>
            <person name="Kraft C.L."/>
            <person name="Lu F."/>
            <person name="Nguyen T."/>
            <person name="Nusskern D.R."/>
            <person name="Pfannkoch C.M."/>
            <person name="Sitter C."/>
            <person name="Sutton G.G."/>
            <person name="Venter J.C."/>
            <person name="Wang Z."/>
            <person name="Woodage T."/>
            <person name="Zheng X.H."/>
            <person name="Zhong F."/>
        </authorList>
    </citation>
    <scope>NUCLEOTIDE SEQUENCE [LARGE SCALE GENOMIC DNA]</scope>
    <source>
        <strain>BN</strain>
        <strain evidence="2">Sprague-Dawley</strain>
    </source>
</reference>
<dbReference type="Proteomes" id="UP000234681">
    <property type="component" value="Chromosome X"/>
</dbReference>
<evidence type="ECO:0000313" key="1">
    <source>
        <dbReference type="EMBL" id="EDM10899.1"/>
    </source>
</evidence>